<organism evidence="2 3">
    <name type="scientific">Zancudomyces culisetae</name>
    <name type="common">Gut fungus</name>
    <name type="synonym">Smittium culisetae</name>
    <dbReference type="NCBI Taxonomy" id="1213189"/>
    <lineage>
        <taxon>Eukaryota</taxon>
        <taxon>Fungi</taxon>
        <taxon>Fungi incertae sedis</taxon>
        <taxon>Zoopagomycota</taxon>
        <taxon>Kickxellomycotina</taxon>
        <taxon>Harpellomycetes</taxon>
        <taxon>Harpellales</taxon>
        <taxon>Legeriomycetaceae</taxon>
        <taxon>Zancudomyces</taxon>
    </lineage>
</organism>
<evidence type="ECO:0000313" key="2">
    <source>
        <dbReference type="EMBL" id="OMH82190.1"/>
    </source>
</evidence>
<keyword evidence="3" id="KW-1185">Reference proteome</keyword>
<gene>
    <name evidence="2" type="ORF">AX774_g4336</name>
</gene>
<comment type="caution">
    <text evidence="2">The sequence shown here is derived from an EMBL/GenBank/DDBJ whole genome shotgun (WGS) entry which is preliminary data.</text>
</comment>
<evidence type="ECO:0000313" key="3">
    <source>
        <dbReference type="Proteomes" id="UP000188320"/>
    </source>
</evidence>
<feature type="compositionally biased region" description="Basic residues" evidence="1">
    <location>
        <begin position="73"/>
        <end position="82"/>
    </location>
</feature>
<reference evidence="3" key="1">
    <citation type="submission" date="2017-01" db="EMBL/GenBank/DDBJ databases">
        <authorList>
            <person name="Wang Y."/>
            <person name="White M."/>
            <person name="Kvist S."/>
            <person name="Moncalvo J.-M."/>
        </authorList>
    </citation>
    <scope>NUCLEOTIDE SEQUENCE [LARGE SCALE GENOMIC DNA]</scope>
    <source>
        <strain evidence="3">COL-18-3</strain>
    </source>
</reference>
<proteinExistence type="predicted"/>
<evidence type="ECO:0000256" key="1">
    <source>
        <dbReference type="SAM" id="MobiDB-lite"/>
    </source>
</evidence>
<dbReference type="Proteomes" id="UP000188320">
    <property type="component" value="Unassembled WGS sequence"/>
</dbReference>
<dbReference type="EMBL" id="LSSK01000722">
    <property type="protein sequence ID" value="OMH82190.1"/>
    <property type="molecule type" value="Genomic_DNA"/>
</dbReference>
<protein>
    <submittedName>
        <fullName evidence="2">Uncharacterized protein</fullName>
    </submittedName>
</protein>
<sequence length="91" mass="10187">MMGAKKTNAAQEEKGERGLSDYFEQLRSVISNIAQSNGDSRGLTLHLLWKSQGRHPIWPKHAICDPGRTGRGPIHRTRKHPGNRSDQSDNT</sequence>
<feature type="region of interest" description="Disordered" evidence="1">
    <location>
        <begin position="59"/>
        <end position="91"/>
    </location>
</feature>
<accession>A0A1R1PMK0</accession>
<name>A0A1R1PMK0_ZANCU</name>
<dbReference type="AlphaFoldDB" id="A0A1R1PMK0"/>